<reference evidence="2" key="1">
    <citation type="submission" date="2018-02" db="EMBL/GenBank/DDBJ databases">
        <title>Rhizophora mucronata_Transcriptome.</title>
        <authorList>
            <person name="Meera S.P."/>
            <person name="Sreeshan A."/>
            <person name="Augustine A."/>
        </authorList>
    </citation>
    <scope>NUCLEOTIDE SEQUENCE</scope>
    <source>
        <tissue evidence="2">Leaf</tissue>
    </source>
</reference>
<sequence length="23" mass="2724">MLLMPQSSRNKAMKDVLNQDYQL</sequence>
<accession>A0A2P2P555</accession>
<organism evidence="2">
    <name type="scientific">Rhizophora mucronata</name>
    <name type="common">Asiatic mangrove</name>
    <dbReference type="NCBI Taxonomy" id="61149"/>
    <lineage>
        <taxon>Eukaryota</taxon>
        <taxon>Viridiplantae</taxon>
        <taxon>Streptophyta</taxon>
        <taxon>Embryophyta</taxon>
        <taxon>Tracheophyta</taxon>
        <taxon>Spermatophyta</taxon>
        <taxon>Magnoliopsida</taxon>
        <taxon>eudicotyledons</taxon>
        <taxon>Gunneridae</taxon>
        <taxon>Pentapetalae</taxon>
        <taxon>rosids</taxon>
        <taxon>fabids</taxon>
        <taxon>Malpighiales</taxon>
        <taxon>Rhizophoraceae</taxon>
        <taxon>Rhizophora</taxon>
    </lineage>
</organism>
<feature type="compositionally biased region" description="Polar residues" evidence="1">
    <location>
        <begin position="1"/>
        <end position="10"/>
    </location>
</feature>
<dbReference type="AlphaFoldDB" id="A0A2P2P555"/>
<feature type="region of interest" description="Disordered" evidence="1">
    <location>
        <begin position="1"/>
        <end position="23"/>
    </location>
</feature>
<proteinExistence type="predicted"/>
<evidence type="ECO:0000313" key="2">
    <source>
        <dbReference type="EMBL" id="MBX49860.1"/>
    </source>
</evidence>
<dbReference type="EMBL" id="GGEC01069376">
    <property type="protein sequence ID" value="MBX49860.1"/>
    <property type="molecule type" value="Transcribed_RNA"/>
</dbReference>
<evidence type="ECO:0000256" key="1">
    <source>
        <dbReference type="SAM" id="MobiDB-lite"/>
    </source>
</evidence>
<protein>
    <submittedName>
        <fullName evidence="2">Uncharacterized protein</fullName>
    </submittedName>
</protein>
<name>A0A2P2P555_RHIMU</name>